<evidence type="ECO:0000313" key="4">
    <source>
        <dbReference type="Proteomes" id="UP000078550"/>
    </source>
</evidence>
<gene>
    <name evidence="3" type="ORF">POVWA1_086360</name>
    <name evidence="2" type="ORF">POVWA2_008980</name>
</gene>
<keyword evidence="5" id="KW-1185">Reference proteome</keyword>
<reference evidence="2" key="2">
    <citation type="submission" date="2016-05" db="EMBL/GenBank/DDBJ databases">
        <authorList>
            <person name="Lavstsen T."/>
            <person name="Jespersen J.S."/>
        </authorList>
    </citation>
    <scope>NUCLEOTIDE SEQUENCE [LARGE SCALE GENOMIC DNA]</scope>
</reference>
<name>A0A1A8YLB2_PLAOA</name>
<dbReference type="EMBL" id="FLRE01000034">
    <property type="protein sequence ID" value="SBT32330.1"/>
    <property type="molecule type" value="Genomic_DNA"/>
</dbReference>
<evidence type="ECO:0000313" key="3">
    <source>
        <dbReference type="EMBL" id="SBT58226.1"/>
    </source>
</evidence>
<dbReference type="Gene3D" id="6.10.280.180">
    <property type="entry name" value="Plasmodium RESA, N-terminal helical domain"/>
    <property type="match status" value="1"/>
</dbReference>
<dbReference type="AlphaFoldDB" id="A0A1A8YLB2"/>
<dbReference type="InterPro" id="IPR044885">
    <property type="entry name" value="PRESA_N_sf"/>
</dbReference>
<evidence type="ECO:0000313" key="2">
    <source>
        <dbReference type="EMBL" id="SBT32330.1"/>
    </source>
</evidence>
<protein>
    <recommendedName>
        <fullName evidence="1">Plasmodium RESA N-terminal domain-containing protein</fullName>
    </recommendedName>
</protein>
<proteinExistence type="predicted"/>
<dbReference type="InterPro" id="IPR019111">
    <property type="entry name" value="PRESA_N"/>
</dbReference>
<dbReference type="Pfam" id="PF09687">
    <property type="entry name" value="PRESAN"/>
    <property type="match status" value="1"/>
</dbReference>
<organism evidence="2 4">
    <name type="scientific">Plasmodium ovale wallikeri</name>
    <dbReference type="NCBI Taxonomy" id="864142"/>
    <lineage>
        <taxon>Eukaryota</taxon>
        <taxon>Sar</taxon>
        <taxon>Alveolata</taxon>
        <taxon>Apicomplexa</taxon>
        <taxon>Aconoidasida</taxon>
        <taxon>Haemosporida</taxon>
        <taxon>Plasmodiidae</taxon>
        <taxon>Plasmodium</taxon>
        <taxon>Plasmodium (Plasmodium)</taxon>
    </lineage>
</organism>
<dbReference type="Proteomes" id="UP000078555">
    <property type="component" value="Unassembled WGS sequence"/>
</dbReference>
<evidence type="ECO:0000259" key="1">
    <source>
        <dbReference type="Pfam" id="PF09687"/>
    </source>
</evidence>
<sequence>MNMTDMKDLKISVFINSTITVNNANSEVPVNGTVRRVLHEIQEIPCKGSILYKRTGNIPVEELYLEEPTTGRNIAHIVLTSSEKIEYFFHSSSSYLYFTGELNDKIRSIGYSGRKKKMSKIFSQLCEKQKCNFIQMRDSMSKLSLMISEELGLTKKDQSKCWNPLNNELVEMEAEFDDYYKSEFDKFLKEKKRTNEEFMEFVKDIIYIWNKFTRENRYTTYIKLYKSLKEKKEKDIVKQK</sequence>
<feature type="domain" description="Plasmodium RESA N-terminal" evidence="1">
    <location>
        <begin position="101"/>
        <end position="217"/>
    </location>
</feature>
<evidence type="ECO:0000313" key="5">
    <source>
        <dbReference type="Proteomes" id="UP000078555"/>
    </source>
</evidence>
<dbReference type="EMBL" id="FLRD01001784">
    <property type="protein sequence ID" value="SBT58226.1"/>
    <property type="molecule type" value="Genomic_DNA"/>
</dbReference>
<reference evidence="4 5" key="1">
    <citation type="submission" date="2016-05" db="EMBL/GenBank/DDBJ databases">
        <authorList>
            <person name="Naeem Raeece"/>
        </authorList>
    </citation>
    <scope>NUCLEOTIDE SEQUENCE [LARGE SCALE GENOMIC DNA]</scope>
</reference>
<accession>A0A1A8YLB2</accession>
<dbReference type="Proteomes" id="UP000078550">
    <property type="component" value="Unassembled WGS sequence"/>
</dbReference>